<comment type="cofactor">
    <cofactor evidence="1 19">
        <name>Mg(2+)</name>
        <dbReference type="ChEBI" id="CHEBI:18420"/>
    </cofactor>
</comment>
<keyword evidence="9 19" id="KW-0808">Transferase</keyword>
<comment type="catalytic activity">
    <reaction evidence="17 19">
        <text>alpha-ribazole + adenosylcob(III)inamide-GDP = adenosylcob(III)alamin + GMP + H(+)</text>
        <dbReference type="Rhea" id="RHEA:16049"/>
        <dbReference type="ChEBI" id="CHEBI:10329"/>
        <dbReference type="ChEBI" id="CHEBI:15378"/>
        <dbReference type="ChEBI" id="CHEBI:18408"/>
        <dbReference type="ChEBI" id="CHEBI:58115"/>
        <dbReference type="ChEBI" id="CHEBI:60487"/>
        <dbReference type="EC" id="2.7.8.26"/>
    </reaction>
</comment>
<dbReference type="NCBIfam" id="TIGR00317">
    <property type="entry name" value="cobS"/>
    <property type="match status" value="1"/>
</dbReference>
<gene>
    <name evidence="19 20" type="primary">cobS</name>
    <name evidence="20" type="ORF">WG78_20290</name>
</gene>
<proteinExistence type="inferred from homology"/>
<evidence type="ECO:0000256" key="11">
    <source>
        <dbReference type="ARBA" id="ARBA00022842"/>
    </source>
</evidence>
<dbReference type="GO" id="GO:0009236">
    <property type="term" value="P:cobalamin biosynthetic process"/>
    <property type="evidence" value="ECO:0007669"/>
    <property type="project" value="UniProtKB-UniRule"/>
</dbReference>
<dbReference type="GO" id="GO:0005886">
    <property type="term" value="C:plasma membrane"/>
    <property type="evidence" value="ECO:0007669"/>
    <property type="project" value="UniProtKB-SubCell"/>
</dbReference>
<dbReference type="GO" id="GO:0008818">
    <property type="term" value="F:cobalamin 5'-phosphate synthase activity"/>
    <property type="evidence" value="ECO:0007669"/>
    <property type="project" value="UniProtKB-UniRule"/>
</dbReference>
<reference evidence="20 21" key="1">
    <citation type="submission" date="2015-07" db="EMBL/GenBank/DDBJ databases">
        <title>Draft genome sequence of the Amantichitinum ursilacus IGB-41, a new chitin-degrading bacterium.</title>
        <authorList>
            <person name="Kirstahler P."/>
            <person name="Guenther M."/>
            <person name="Grumaz C."/>
            <person name="Rupp S."/>
            <person name="Zibek S."/>
            <person name="Sohn K."/>
        </authorList>
    </citation>
    <scope>NUCLEOTIDE SEQUENCE [LARGE SCALE GENOMIC DNA]</scope>
    <source>
        <strain evidence="20 21">IGB-41</strain>
    </source>
</reference>
<comment type="caution">
    <text evidence="20">The sequence shown here is derived from an EMBL/GenBank/DDBJ whole genome shotgun (WGS) entry which is preliminary data.</text>
</comment>
<dbReference type="InterPro" id="IPR003805">
    <property type="entry name" value="CobS"/>
</dbReference>
<comment type="function">
    <text evidence="14 19">Joins adenosylcobinamide-GDP and alpha-ribazole to generate adenosylcobalamin (Ado-cobalamin). Also synthesizes adenosylcobalamin 5'-phosphate from adenosylcobinamide-GDP and alpha-ribazole 5'-phosphate.</text>
</comment>
<comment type="similarity">
    <text evidence="4 19">Belongs to the CobS family.</text>
</comment>
<dbReference type="EMBL" id="LAQT01000036">
    <property type="protein sequence ID" value="KPC49699.1"/>
    <property type="molecule type" value="Genomic_DNA"/>
</dbReference>
<evidence type="ECO:0000256" key="1">
    <source>
        <dbReference type="ARBA" id="ARBA00001946"/>
    </source>
</evidence>
<comment type="catalytic activity">
    <reaction evidence="18 19">
        <text>alpha-ribazole 5'-phosphate + adenosylcob(III)inamide-GDP = adenosylcob(III)alamin 5'-phosphate + GMP + H(+)</text>
        <dbReference type="Rhea" id="RHEA:23560"/>
        <dbReference type="ChEBI" id="CHEBI:15378"/>
        <dbReference type="ChEBI" id="CHEBI:57918"/>
        <dbReference type="ChEBI" id="CHEBI:58115"/>
        <dbReference type="ChEBI" id="CHEBI:60487"/>
        <dbReference type="ChEBI" id="CHEBI:60493"/>
        <dbReference type="EC" id="2.7.8.26"/>
    </reaction>
</comment>
<evidence type="ECO:0000256" key="13">
    <source>
        <dbReference type="ARBA" id="ARBA00023136"/>
    </source>
</evidence>
<feature type="transmembrane region" description="Helical" evidence="19">
    <location>
        <begin position="132"/>
        <end position="159"/>
    </location>
</feature>
<evidence type="ECO:0000256" key="2">
    <source>
        <dbReference type="ARBA" id="ARBA00004651"/>
    </source>
</evidence>
<comment type="pathway">
    <text evidence="3 19">Cofactor biosynthesis; adenosylcobalamin biosynthesis; adenosylcobalamin from cob(II)yrinate a,c-diamide: step 7/7.</text>
</comment>
<feature type="transmembrane region" description="Helical" evidence="19">
    <location>
        <begin position="171"/>
        <end position="192"/>
    </location>
</feature>
<name>A0A0N0XGE4_9NEIS</name>
<keyword evidence="13 19" id="KW-0472">Membrane</keyword>
<feature type="transmembrane region" description="Helical" evidence="19">
    <location>
        <begin position="108"/>
        <end position="126"/>
    </location>
</feature>
<organism evidence="20 21">
    <name type="scientific">Amantichitinum ursilacus</name>
    <dbReference type="NCBI Taxonomy" id="857265"/>
    <lineage>
        <taxon>Bacteria</taxon>
        <taxon>Pseudomonadati</taxon>
        <taxon>Pseudomonadota</taxon>
        <taxon>Betaproteobacteria</taxon>
        <taxon>Neisseriales</taxon>
        <taxon>Chitinibacteraceae</taxon>
        <taxon>Amantichitinum</taxon>
    </lineage>
</organism>
<dbReference type="HAMAP" id="MF_00719">
    <property type="entry name" value="CobS"/>
    <property type="match status" value="1"/>
</dbReference>
<keyword evidence="7 19" id="KW-1003">Cell membrane</keyword>
<evidence type="ECO:0000256" key="8">
    <source>
        <dbReference type="ARBA" id="ARBA00022573"/>
    </source>
</evidence>
<evidence type="ECO:0000256" key="5">
    <source>
        <dbReference type="ARBA" id="ARBA00013200"/>
    </source>
</evidence>
<evidence type="ECO:0000256" key="3">
    <source>
        <dbReference type="ARBA" id="ARBA00004663"/>
    </source>
</evidence>
<dbReference type="GO" id="GO:0051073">
    <property type="term" value="F:adenosylcobinamide-GDP ribazoletransferase activity"/>
    <property type="evidence" value="ECO:0007669"/>
    <property type="project" value="UniProtKB-UniRule"/>
</dbReference>
<comment type="subcellular location">
    <subcellularLocation>
        <location evidence="2 19">Cell membrane</location>
        <topology evidence="2 19">Multi-pass membrane protein</topology>
    </subcellularLocation>
</comment>
<evidence type="ECO:0000256" key="19">
    <source>
        <dbReference type="HAMAP-Rule" id="MF_00719"/>
    </source>
</evidence>
<evidence type="ECO:0000256" key="9">
    <source>
        <dbReference type="ARBA" id="ARBA00022679"/>
    </source>
</evidence>
<feature type="transmembrane region" description="Helical" evidence="19">
    <location>
        <begin position="7"/>
        <end position="26"/>
    </location>
</feature>
<keyword evidence="8 19" id="KW-0169">Cobalamin biosynthesis</keyword>
<dbReference type="EC" id="2.7.8.26" evidence="5 19"/>
<keyword evidence="10 19" id="KW-0812">Transmembrane</keyword>
<dbReference type="Proteomes" id="UP000037939">
    <property type="component" value="Unassembled WGS sequence"/>
</dbReference>
<sequence length="254" mass="27157">MRNSLRALLCAVGYFTRIPIPAWVGYQAGDLDRAARYFPLVGMLVGLIAAVVFWLAHWLWPVRVAVLISTVATVYLTGAFHEDGLADSVDGLGGGYERSRVLEIMHDSRIGSFGAMALLLALAIKLESLAALPVLLIPLALIAVHAGSRLVAVSLLVTLDYVRPDGKAKPVATRLGGSGLLLALACGLAPLALLPWRYAALIVAVWVLLRWAVARYLLRRLGGYTGDTLGMTQQLAELAGYLVCAACVYTSFGI</sequence>
<dbReference type="AlphaFoldDB" id="A0A0N0XGE4"/>
<dbReference type="Pfam" id="PF02654">
    <property type="entry name" value="CobS"/>
    <property type="match status" value="1"/>
</dbReference>
<dbReference type="NCBIfam" id="NF001277">
    <property type="entry name" value="PRK00235.1-3"/>
    <property type="match status" value="1"/>
</dbReference>
<dbReference type="PATRIC" id="fig|857265.3.peg.4154"/>
<evidence type="ECO:0000256" key="16">
    <source>
        <dbReference type="ARBA" id="ARBA00032853"/>
    </source>
</evidence>
<evidence type="ECO:0000256" key="12">
    <source>
        <dbReference type="ARBA" id="ARBA00022989"/>
    </source>
</evidence>
<evidence type="ECO:0000256" key="17">
    <source>
        <dbReference type="ARBA" id="ARBA00048623"/>
    </source>
</evidence>
<keyword evidence="11 19" id="KW-0460">Magnesium</keyword>
<dbReference type="PANTHER" id="PTHR34148">
    <property type="entry name" value="ADENOSYLCOBINAMIDE-GDP RIBAZOLETRANSFERASE"/>
    <property type="match status" value="1"/>
</dbReference>
<protein>
    <recommendedName>
        <fullName evidence="6 19">Adenosylcobinamide-GDP ribazoletransferase</fullName>
        <ecNumber evidence="5 19">2.7.8.26</ecNumber>
    </recommendedName>
    <alternativeName>
        <fullName evidence="16 19">Cobalamin synthase</fullName>
    </alternativeName>
    <alternativeName>
        <fullName evidence="15 19">Cobalamin-5'-phosphate synthase</fullName>
    </alternativeName>
</protein>
<dbReference type="PANTHER" id="PTHR34148:SF1">
    <property type="entry name" value="ADENOSYLCOBINAMIDE-GDP RIBAZOLETRANSFERASE"/>
    <property type="match status" value="1"/>
</dbReference>
<dbReference type="RefSeq" id="WP_201782504.1">
    <property type="nucleotide sequence ID" value="NZ_LAQT01000036.1"/>
</dbReference>
<evidence type="ECO:0000256" key="14">
    <source>
        <dbReference type="ARBA" id="ARBA00025228"/>
    </source>
</evidence>
<evidence type="ECO:0000313" key="20">
    <source>
        <dbReference type="EMBL" id="KPC49699.1"/>
    </source>
</evidence>
<evidence type="ECO:0000256" key="15">
    <source>
        <dbReference type="ARBA" id="ARBA00032605"/>
    </source>
</evidence>
<dbReference type="STRING" id="857265.WG78_20290"/>
<keyword evidence="21" id="KW-1185">Reference proteome</keyword>
<dbReference type="UniPathway" id="UPA00148">
    <property type="reaction ID" value="UER00238"/>
</dbReference>
<evidence type="ECO:0000256" key="7">
    <source>
        <dbReference type="ARBA" id="ARBA00022475"/>
    </source>
</evidence>
<evidence type="ECO:0000256" key="4">
    <source>
        <dbReference type="ARBA" id="ARBA00010561"/>
    </source>
</evidence>
<evidence type="ECO:0000256" key="6">
    <source>
        <dbReference type="ARBA" id="ARBA00015850"/>
    </source>
</evidence>
<feature type="transmembrane region" description="Helical" evidence="19">
    <location>
        <begin position="198"/>
        <end position="218"/>
    </location>
</feature>
<feature type="transmembrane region" description="Helical" evidence="19">
    <location>
        <begin position="38"/>
        <end position="60"/>
    </location>
</feature>
<evidence type="ECO:0000313" key="21">
    <source>
        <dbReference type="Proteomes" id="UP000037939"/>
    </source>
</evidence>
<evidence type="ECO:0000256" key="18">
    <source>
        <dbReference type="ARBA" id="ARBA00049504"/>
    </source>
</evidence>
<evidence type="ECO:0000256" key="10">
    <source>
        <dbReference type="ARBA" id="ARBA00022692"/>
    </source>
</evidence>
<accession>A0A0N0XGE4</accession>
<keyword evidence="12 19" id="KW-1133">Transmembrane helix</keyword>